<dbReference type="Proteomes" id="UP000663868">
    <property type="component" value="Unassembled WGS sequence"/>
</dbReference>
<dbReference type="SUPFAM" id="SSF81321">
    <property type="entry name" value="Family A G protein-coupled receptor-like"/>
    <property type="match status" value="1"/>
</dbReference>
<keyword evidence="3 5" id="KW-1133">Transmembrane helix</keyword>
<feature type="transmembrane region" description="Helical" evidence="5">
    <location>
        <begin position="56"/>
        <end position="77"/>
    </location>
</feature>
<name>A0A818HHY1_9BILA</name>
<feature type="transmembrane region" description="Helical" evidence="5">
    <location>
        <begin position="137"/>
        <end position="160"/>
    </location>
</feature>
<dbReference type="GO" id="GO:0016020">
    <property type="term" value="C:membrane"/>
    <property type="evidence" value="ECO:0007669"/>
    <property type="project" value="UniProtKB-SubCell"/>
</dbReference>
<evidence type="ECO:0000256" key="4">
    <source>
        <dbReference type="ARBA" id="ARBA00023136"/>
    </source>
</evidence>
<sequence length="325" mass="37716">MNLTTKIIVSNRLLNIPYQLNMWFGCFILITRNFSILGNIIVFFSRQFRNHSCTVYILSETFVVIINFNFVLLTRVLQKGFQISIMNRFDKICKIRYFASLYTDTLAFTLFILASLDRLLEAQRSPALRRWGGRVKLAYKLVFACTILCFLISCHRLILYSTSTGHCLAQAVIYAAFDNYFESVVSGICPPIIILMLSYLLVRNVRETIRRQTISTNVEHNGPTPNLTFLRKTDKQLTIMLIWQTFVAIPAFIPYVALLIYSSISANWSKSDEWLAWKNIVAETIRLLSYTFFSTQFYVLIISSHGIRKQVLNIFIKRYTIHPTT</sequence>
<feature type="transmembrane region" description="Helical" evidence="5">
    <location>
        <begin position="241"/>
        <end position="264"/>
    </location>
</feature>
<dbReference type="InterPro" id="IPR017452">
    <property type="entry name" value="GPCR_Rhodpsn_7TM"/>
</dbReference>
<dbReference type="AlphaFoldDB" id="A0A818HHY1"/>
<gene>
    <name evidence="7" type="ORF">IZO911_LOCUS23103</name>
    <name evidence="8" type="ORF">KXQ929_LOCUS282</name>
</gene>
<feature type="transmembrane region" description="Helical" evidence="5">
    <location>
        <begin position="97"/>
        <end position="116"/>
    </location>
</feature>
<evidence type="ECO:0000256" key="5">
    <source>
        <dbReference type="SAM" id="Phobius"/>
    </source>
</evidence>
<comment type="caution">
    <text evidence="8">The sequence shown here is derived from an EMBL/GenBank/DDBJ whole genome shotgun (WGS) entry which is preliminary data.</text>
</comment>
<feature type="transmembrane region" description="Helical" evidence="5">
    <location>
        <begin position="180"/>
        <end position="202"/>
    </location>
</feature>
<keyword evidence="4 5" id="KW-0472">Membrane</keyword>
<reference evidence="8" key="1">
    <citation type="submission" date="2021-02" db="EMBL/GenBank/DDBJ databases">
        <authorList>
            <person name="Nowell W R."/>
        </authorList>
    </citation>
    <scope>NUCLEOTIDE SEQUENCE</scope>
</reference>
<proteinExistence type="predicted"/>
<accession>A0A818HHY1</accession>
<dbReference type="PROSITE" id="PS50262">
    <property type="entry name" value="G_PROTEIN_RECEP_F1_2"/>
    <property type="match status" value="1"/>
</dbReference>
<feature type="transmembrane region" description="Helical" evidence="5">
    <location>
        <begin position="20"/>
        <end position="44"/>
    </location>
</feature>
<evidence type="ECO:0000256" key="1">
    <source>
        <dbReference type="ARBA" id="ARBA00004370"/>
    </source>
</evidence>
<dbReference type="PROSITE" id="PS51257">
    <property type="entry name" value="PROKAR_LIPOPROTEIN"/>
    <property type="match status" value="1"/>
</dbReference>
<evidence type="ECO:0000313" key="8">
    <source>
        <dbReference type="EMBL" id="CAF3505056.1"/>
    </source>
</evidence>
<dbReference type="EMBL" id="CAJOBB010000006">
    <property type="protein sequence ID" value="CAF3505056.1"/>
    <property type="molecule type" value="Genomic_DNA"/>
</dbReference>
<feature type="transmembrane region" description="Helical" evidence="5">
    <location>
        <begin position="284"/>
        <end position="302"/>
    </location>
</feature>
<evidence type="ECO:0000313" key="7">
    <source>
        <dbReference type="EMBL" id="CAF1102098.1"/>
    </source>
</evidence>
<comment type="subcellular location">
    <subcellularLocation>
        <location evidence="1">Membrane</location>
    </subcellularLocation>
</comment>
<feature type="domain" description="G-protein coupled receptors family 1 profile" evidence="6">
    <location>
        <begin position="38"/>
        <end position="300"/>
    </location>
</feature>
<dbReference type="EMBL" id="CAJNOE010000264">
    <property type="protein sequence ID" value="CAF1102098.1"/>
    <property type="molecule type" value="Genomic_DNA"/>
</dbReference>
<protein>
    <recommendedName>
        <fullName evidence="6">G-protein coupled receptors family 1 profile domain-containing protein</fullName>
    </recommendedName>
</protein>
<evidence type="ECO:0000259" key="6">
    <source>
        <dbReference type="PROSITE" id="PS50262"/>
    </source>
</evidence>
<organism evidence="8 9">
    <name type="scientific">Adineta steineri</name>
    <dbReference type="NCBI Taxonomy" id="433720"/>
    <lineage>
        <taxon>Eukaryota</taxon>
        <taxon>Metazoa</taxon>
        <taxon>Spiralia</taxon>
        <taxon>Gnathifera</taxon>
        <taxon>Rotifera</taxon>
        <taxon>Eurotatoria</taxon>
        <taxon>Bdelloidea</taxon>
        <taxon>Adinetida</taxon>
        <taxon>Adinetidae</taxon>
        <taxon>Adineta</taxon>
    </lineage>
</organism>
<dbReference type="Proteomes" id="UP000663860">
    <property type="component" value="Unassembled WGS sequence"/>
</dbReference>
<evidence type="ECO:0000313" key="9">
    <source>
        <dbReference type="Proteomes" id="UP000663868"/>
    </source>
</evidence>
<keyword evidence="2 5" id="KW-0812">Transmembrane</keyword>
<dbReference type="Gene3D" id="1.20.1070.10">
    <property type="entry name" value="Rhodopsin 7-helix transmembrane proteins"/>
    <property type="match status" value="1"/>
</dbReference>
<evidence type="ECO:0000256" key="2">
    <source>
        <dbReference type="ARBA" id="ARBA00022692"/>
    </source>
</evidence>
<evidence type="ECO:0000256" key="3">
    <source>
        <dbReference type="ARBA" id="ARBA00022989"/>
    </source>
</evidence>